<reference evidence="2 3" key="1">
    <citation type="submission" date="2019-04" db="EMBL/GenBank/DDBJ databases">
        <title>Complete Genome of UW386 and Higher Quality Genome of UW700.</title>
        <authorList>
            <person name="Jacobs J."/>
            <person name="Perez A."/>
            <person name="Steidl O."/>
            <person name="Allen C."/>
        </authorList>
    </citation>
    <scope>NUCLEOTIDE SEQUENCE [LARGE SCALE GENOMIC DNA]</scope>
    <source>
        <strain evidence="2 3">UW386</strain>
        <plasmid evidence="3">puw386</plasmid>
    </source>
</reference>
<name>A0AA92EFR5_RALSL</name>
<evidence type="ECO:0000313" key="3">
    <source>
        <dbReference type="Proteomes" id="UP000310553"/>
    </source>
</evidence>
<geneLocation type="plasmid" evidence="3">
    <name>puw386</name>
</geneLocation>
<dbReference type="Gene3D" id="2.120.10.60">
    <property type="entry name" value="Tricorn protease N-terminal domain"/>
    <property type="match status" value="1"/>
</dbReference>
<evidence type="ECO:0000313" key="2">
    <source>
        <dbReference type="EMBL" id="QCX51173.1"/>
    </source>
</evidence>
<dbReference type="Proteomes" id="UP000310553">
    <property type="component" value="Plasmid pUW386"/>
</dbReference>
<keyword evidence="2" id="KW-0614">Plasmid</keyword>
<dbReference type="AlphaFoldDB" id="A0AA92EFR5"/>
<dbReference type="SUPFAM" id="SSF69322">
    <property type="entry name" value="Tricorn protease domain 2"/>
    <property type="match status" value="1"/>
</dbReference>
<evidence type="ECO:0000256" key="1">
    <source>
        <dbReference type="SAM" id="SignalP"/>
    </source>
</evidence>
<proteinExistence type="predicted"/>
<feature type="chain" id="PRO_5041656280" evidence="1">
    <location>
        <begin position="24"/>
        <end position="403"/>
    </location>
</feature>
<feature type="signal peptide" evidence="1">
    <location>
        <begin position="1"/>
        <end position="23"/>
    </location>
</feature>
<sequence>MRKFGKIFAITVFCVVASQYVIAGQDCRALVVVKNDLWFAQQDGTLLTQLTNDGNLKYAVALAPSSNLIAYSGKSSPADVTLIDSTGRLLADVNVHATDAITDLTWTSPGMLEARQHESPTSSRSYFLYVPPPAGPAQVLPTKGVGRSCALSPRGHGAACTEGDAISLNGRDIYFLPSPFSSSTVVQRINASIGTSVSTTTTPPFRIDVQNIRDEKVALKVTTPDGQWKQAYLGKGNVLSMPYPSGISDGSTVLYGIEAGIARNNNGVVTLTVMSNSLGAPAFEAGPVWDPKGKRIAFVESNGSSQRWLVLINRERGQADEPRGGLDTKELLPIAGPVSAIAFTSDTHIVVKGQDSVFSQDIPAEGKVPNNAPYTTTPRLAQQINITVGENLTSVPVKGWTCQ</sequence>
<gene>
    <name evidence="2" type="ORF">E7Z57_18900</name>
</gene>
<organism evidence="2 3">
    <name type="scientific">Ralstonia solanacearum</name>
    <name type="common">Pseudomonas solanacearum</name>
    <dbReference type="NCBI Taxonomy" id="305"/>
    <lineage>
        <taxon>Bacteria</taxon>
        <taxon>Pseudomonadati</taxon>
        <taxon>Pseudomonadota</taxon>
        <taxon>Betaproteobacteria</taxon>
        <taxon>Burkholderiales</taxon>
        <taxon>Burkholderiaceae</taxon>
        <taxon>Ralstonia</taxon>
        <taxon>Ralstonia solanacearum species complex</taxon>
    </lineage>
</organism>
<accession>A0AA92EFR5</accession>
<dbReference type="EMBL" id="CP039340">
    <property type="protein sequence ID" value="QCX51173.1"/>
    <property type="molecule type" value="Genomic_DNA"/>
</dbReference>
<protein>
    <submittedName>
        <fullName evidence="2">Uncharacterized protein</fullName>
    </submittedName>
</protein>
<keyword evidence="1" id="KW-0732">Signal</keyword>